<proteinExistence type="predicted"/>
<evidence type="ECO:0000313" key="1">
    <source>
        <dbReference type="EMBL" id="MEJ5096277.1"/>
    </source>
</evidence>
<dbReference type="RefSeq" id="WP_239556193.1">
    <property type="nucleotide sequence ID" value="NZ_JBBGZA010000002.1"/>
</dbReference>
<gene>
    <name evidence="1" type="ORF">WH159_17305</name>
</gene>
<dbReference type="Proteomes" id="UP001380365">
    <property type="component" value="Unassembled WGS sequence"/>
</dbReference>
<accession>A0ABU8Q9U0</accession>
<sequence length="230" mass="24898">MALKTESPNMSSYDLENYSSRTKTPADRILMALKMHGALSSAALGKQLGITGEAARQQLLRLAEQDLVVSSSEAKGVGRPLLLWDLTSAAQSRFPDTHASLTAQLLGIIRTHMGEGALETIIDVREAETRTRYQSELAGKQDLADRVAALAALRTEEGYMAEWREEPDGSFVLIENHCPICAAAAACVGFCRAELEVFRSALGPGVSIARAEHIISGGRRCTYIIRANPQ</sequence>
<dbReference type="Gene3D" id="1.10.10.10">
    <property type="entry name" value="Winged helix-like DNA-binding domain superfamily/Winged helix DNA-binding domain"/>
    <property type="match status" value="1"/>
</dbReference>
<name>A0ABU8Q9U0_9SPHN</name>
<evidence type="ECO:0000313" key="2">
    <source>
        <dbReference type="Proteomes" id="UP001380365"/>
    </source>
</evidence>
<dbReference type="EMBL" id="JBBGZA010000002">
    <property type="protein sequence ID" value="MEJ5096277.1"/>
    <property type="molecule type" value="Genomic_DNA"/>
</dbReference>
<dbReference type="SUPFAM" id="SSF46785">
    <property type="entry name" value="Winged helix' DNA-binding domain"/>
    <property type="match status" value="1"/>
</dbReference>
<protein>
    <submittedName>
        <fullName evidence="1">MarR family transcriptional regulator</fullName>
    </submittedName>
</protein>
<keyword evidence="2" id="KW-1185">Reference proteome</keyword>
<organism evidence="1 2">
    <name type="scientific">Sphingomonas molluscorum</name>
    <dbReference type="NCBI Taxonomy" id="418184"/>
    <lineage>
        <taxon>Bacteria</taxon>
        <taxon>Pseudomonadati</taxon>
        <taxon>Pseudomonadota</taxon>
        <taxon>Alphaproteobacteria</taxon>
        <taxon>Sphingomonadales</taxon>
        <taxon>Sphingomonadaceae</taxon>
        <taxon>Sphingomonas</taxon>
    </lineage>
</organism>
<dbReference type="InterPro" id="IPR036388">
    <property type="entry name" value="WH-like_DNA-bd_sf"/>
</dbReference>
<comment type="caution">
    <text evidence="1">The sequence shown here is derived from an EMBL/GenBank/DDBJ whole genome shotgun (WGS) entry which is preliminary data.</text>
</comment>
<reference evidence="1 2" key="1">
    <citation type="submission" date="2023-12" db="EMBL/GenBank/DDBJ databases">
        <title>Gut-associated functions are favored during microbiome assembly across C. elegans life.</title>
        <authorList>
            <person name="Zimmermann J."/>
        </authorList>
    </citation>
    <scope>NUCLEOTIDE SEQUENCE [LARGE SCALE GENOMIC DNA]</scope>
    <source>
        <strain evidence="1 2">JUb134</strain>
    </source>
</reference>
<dbReference type="InterPro" id="IPR036390">
    <property type="entry name" value="WH_DNA-bd_sf"/>
</dbReference>